<evidence type="ECO:0000313" key="2">
    <source>
        <dbReference type="EMBL" id="BAK38236.1"/>
    </source>
</evidence>
<organism evidence="2 3">
    <name type="scientific">Microlunatus phosphovorus (strain ATCC 700054 / DSM 10555 / JCM 9379 / NBRC 101784 / NCIMB 13414 / VKM Ac-1990 / NM-1)</name>
    <dbReference type="NCBI Taxonomy" id="1032480"/>
    <lineage>
        <taxon>Bacteria</taxon>
        <taxon>Bacillati</taxon>
        <taxon>Actinomycetota</taxon>
        <taxon>Actinomycetes</taxon>
        <taxon>Propionibacteriales</taxon>
        <taxon>Propionibacteriaceae</taxon>
        <taxon>Microlunatus</taxon>
    </lineage>
</organism>
<dbReference type="KEGG" id="mph:MLP_52220"/>
<dbReference type="HOGENOM" id="CLU_2260527_0_0_11"/>
<dbReference type="Proteomes" id="UP000007947">
    <property type="component" value="Chromosome"/>
</dbReference>
<accession>F5XIJ8</accession>
<sequence length="103" mass="11299">MDASIQIADEVERAEAKSAPPERANAPMGWRPLGYRSSARDVCLSSMTLAALDLHLTDGRYDLPDDLSPARSGPSRTTPTHDRWTDSRAARRPRSAAWPVPVT</sequence>
<gene>
    <name evidence="2" type="ordered locus">MLP_52220</name>
</gene>
<feature type="region of interest" description="Disordered" evidence="1">
    <location>
        <begin position="60"/>
        <end position="103"/>
    </location>
</feature>
<reference evidence="2 3" key="1">
    <citation type="submission" date="2011-05" db="EMBL/GenBank/DDBJ databases">
        <title>Whole genome sequence of Microlunatus phosphovorus NM-1.</title>
        <authorList>
            <person name="Hosoyama A."/>
            <person name="Sasaki K."/>
            <person name="Harada T."/>
            <person name="Igarashi R."/>
            <person name="Kawakoshi A."/>
            <person name="Sasagawa M."/>
            <person name="Fukada J."/>
            <person name="Nakamura S."/>
            <person name="Katano Y."/>
            <person name="Hanada S."/>
            <person name="Kamagata Y."/>
            <person name="Nakamura N."/>
            <person name="Yamazaki S."/>
            <person name="Fujita N."/>
        </authorList>
    </citation>
    <scope>NUCLEOTIDE SEQUENCE [LARGE SCALE GENOMIC DNA]</scope>
    <source>
        <strain evidence="3">ATCC 700054 / DSM 10555 / JCM 9379 / NBRC 101784 / NCIMB 13414 / VKM Ac-1990 / NM-1</strain>
    </source>
</reference>
<dbReference type="AlphaFoldDB" id="F5XIJ8"/>
<feature type="region of interest" description="Disordered" evidence="1">
    <location>
        <begin position="1"/>
        <end position="31"/>
    </location>
</feature>
<evidence type="ECO:0000313" key="3">
    <source>
        <dbReference type="Proteomes" id="UP000007947"/>
    </source>
</evidence>
<dbReference type="EMBL" id="AP012204">
    <property type="protein sequence ID" value="BAK38236.1"/>
    <property type="molecule type" value="Genomic_DNA"/>
</dbReference>
<feature type="compositionally biased region" description="Basic and acidic residues" evidence="1">
    <location>
        <begin position="79"/>
        <end position="89"/>
    </location>
</feature>
<keyword evidence="3" id="KW-1185">Reference proteome</keyword>
<evidence type="ECO:0000256" key="1">
    <source>
        <dbReference type="SAM" id="MobiDB-lite"/>
    </source>
</evidence>
<protein>
    <submittedName>
        <fullName evidence="2">Uncharacterized protein</fullName>
    </submittedName>
</protein>
<name>F5XIJ8_MICPN</name>
<proteinExistence type="predicted"/>